<dbReference type="SUPFAM" id="SSF48371">
    <property type="entry name" value="ARM repeat"/>
    <property type="match status" value="1"/>
</dbReference>
<dbReference type="Pfam" id="PF06367">
    <property type="entry name" value="Drf_FH3"/>
    <property type="match status" value="1"/>
</dbReference>
<evidence type="ECO:0000313" key="7">
    <source>
        <dbReference type="Proteomes" id="UP000054350"/>
    </source>
</evidence>
<feature type="domain" description="FH2" evidence="5">
    <location>
        <begin position="917"/>
        <end position="1334"/>
    </location>
</feature>
<comment type="similarity">
    <text evidence="1">Belongs to the formin homology family. BNI1 subfamily.</text>
</comment>
<sequence length="1499" mass="159505">MHKTGKLIISKLVHGSGSATNSARASAEHLPDPYYNDQTFSVASETSHGGPPSDAGSSPKSSRRKSILNLLQGKRTSTSSGSGSKSQHPSSDDLVFDASAVYIPPPTPHSPADISAGGGTAGPPSPFGYNSPHYHHARATTSTSGSPVPASPSKSVLTFATSASQATEEDFDDDEDLRTSASSPAHDPVTAYLKTLPPGWTLASHNVLRMDQLDRLTEIMLDDMNLKGEARARTAEMAPAQRWQVVRQHFANYENRVGMRRAPSMAPSDGGDAYTPEYFMNRLPPTNNKVSYRLLDALRVSLTTKTAKWVTRFVELGGLNTLVDLLKKVQVSVLMEDHRRDRNLPIENELVRCLKGLLNVRVGNAAALRSPDAIQTFAQSLDTPKISTRKLTAEILAGLALKPRGHHLVLNALENLDSVRRAPRAFTPWIAAVADVFSARGLFGSTVQAGFLMKDYSDEDLNEYVIANIVLAHSLLYAAPDLDVRLHLRNQLVGAGFEALFPPVAKIATDALINQIRQYQHLVEQDAAEYAARCDLVVTDWADPNAIFTALVRSVEGHPDGMYWLTRLVQHLACIRGSNADDTWGPDVRAQYLRVIDHAVASIVLDRRGLDPNPGEGVNVAKLIAQFEAADQLEAERARVAELETKLRAVERERHQLLLDAADGARMADRAAVLAQAAALEEVLNMSQANLANVQAQLADVQSRYEATLARHAKTMQDMLAAVRGGGARESRAIVTAHLEEDVRTALVDELVRLAREKRELYGEATAWRRKAETAARGEVVYSAPPAHSGAGSRVEEMGIAAAAEAGTAVGSAESLPAAPSVTAVPAPSGPPATVSGNAPPPPPPPPFVPGAPAAGASLSGTLNSAGGTPSAIPPPPPPPPMLAPGSPPGSPPPPPPPPGFSGPGIPPPPPVLAKGRERKYVPPVALRPFQWDAVPVHKSLAGTVWEAAEKEAKAKGGHPDDKWVSTLGEDWLESVHAAFPARAAVNVLKIVTKPQEVSVIERKLVKVLEIPLKQAKKSPVELKRALLRMDTAVISPSLLEQLGKAVPDANDIKALQPYVTNRSVLGPSDRYILEVQDVPRYKDRLLALDTTVHFADRTARAIEQLGIMHDAAHAVAESTSFRDFLQLILTVGNYLNAARNAASGGALGFKLGTLSRLASTKAADGKTNLLTFLVDSAAAKVPRVLEFVDEFVPVAPASKLSLDDVRTDIKSIIDGVAAIRAELARIEKDQPEAMVPDPTNPDADLYYPAMRAFVDEATAQVETVRTKLAATATDMDRALRMFGEFESAEPNKAAAFFALLASFAASVKDAHKAWQAAQEAKERRERARAAGKAAAAAVANGTGAMSMPNLAQSNSSAANGDDGARVTASMPTLRGAESSESTAAGMPDRVGSAPSANASVDVDDDMSGELDGLLEMLKAGTLRRGDFARIAAPASVTAPAARGGKGGVPAPPPPVPAERAAEKKVDDGGKDLNQRVREQLTRLKRIDEVGDGTGKRGI</sequence>
<evidence type="ECO:0000259" key="4">
    <source>
        <dbReference type="PROSITE" id="PS51232"/>
    </source>
</evidence>
<evidence type="ECO:0000313" key="6">
    <source>
        <dbReference type="EMBL" id="KNE67880.1"/>
    </source>
</evidence>
<gene>
    <name evidence="6" type="ORF">AMAG_12596</name>
</gene>
<feature type="domain" description="GBD/FH3" evidence="4">
    <location>
        <begin position="205"/>
        <end position="611"/>
    </location>
</feature>
<dbReference type="InterPro" id="IPR051661">
    <property type="entry name" value="Actin_filament_regulator"/>
</dbReference>
<dbReference type="PANTHER" id="PTHR47102:SF2">
    <property type="entry name" value="PROTEIN BNI1"/>
    <property type="match status" value="1"/>
</dbReference>
<dbReference type="Gene3D" id="1.25.10.10">
    <property type="entry name" value="Leucine-rich Repeat Variant"/>
    <property type="match status" value="1"/>
</dbReference>
<dbReference type="Gene3D" id="1.20.58.2220">
    <property type="entry name" value="Formin, FH2 domain"/>
    <property type="match status" value="1"/>
</dbReference>
<feature type="compositionally biased region" description="Acidic residues" evidence="3">
    <location>
        <begin position="167"/>
        <end position="176"/>
    </location>
</feature>
<dbReference type="InterPro" id="IPR011989">
    <property type="entry name" value="ARM-like"/>
</dbReference>
<dbReference type="Pfam" id="PF06371">
    <property type="entry name" value="Drf_GBD"/>
    <property type="match status" value="1"/>
</dbReference>
<dbReference type="InterPro" id="IPR016024">
    <property type="entry name" value="ARM-type_fold"/>
</dbReference>
<organism evidence="6 7">
    <name type="scientific">Allomyces macrogynus (strain ATCC 38327)</name>
    <name type="common">Allomyces javanicus var. macrogynus</name>
    <dbReference type="NCBI Taxonomy" id="578462"/>
    <lineage>
        <taxon>Eukaryota</taxon>
        <taxon>Fungi</taxon>
        <taxon>Fungi incertae sedis</taxon>
        <taxon>Blastocladiomycota</taxon>
        <taxon>Blastocladiomycetes</taxon>
        <taxon>Blastocladiales</taxon>
        <taxon>Blastocladiaceae</taxon>
        <taxon>Allomyces</taxon>
    </lineage>
</organism>
<evidence type="ECO:0000259" key="5">
    <source>
        <dbReference type="PROSITE" id="PS51444"/>
    </source>
</evidence>
<reference evidence="6 7" key="1">
    <citation type="submission" date="2009-11" db="EMBL/GenBank/DDBJ databases">
        <title>Annotation of Allomyces macrogynus ATCC 38327.</title>
        <authorList>
            <consortium name="The Broad Institute Genome Sequencing Platform"/>
            <person name="Russ C."/>
            <person name="Cuomo C."/>
            <person name="Burger G."/>
            <person name="Gray M.W."/>
            <person name="Holland P.W.H."/>
            <person name="King N."/>
            <person name="Lang F.B.F."/>
            <person name="Roger A.J."/>
            <person name="Ruiz-Trillo I."/>
            <person name="Young S.K."/>
            <person name="Zeng Q."/>
            <person name="Gargeya S."/>
            <person name="Fitzgerald M."/>
            <person name="Haas B."/>
            <person name="Abouelleil A."/>
            <person name="Alvarado L."/>
            <person name="Arachchi H.M."/>
            <person name="Berlin A."/>
            <person name="Chapman S.B."/>
            <person name="Gearin G."/>
            <person name="Goldberg J."/>
            <person name="Griggs A."/>
            <person name="Gujja S."/>
            <person name="Hansen M."/>
            <person name="Heiman D."/>
            <person name="Howarth C."/>
            <person name="Larimer J."/>
            <person name="Lui A."/>
            <person name="MacDonald P.J.P."/>
            <person name="McCowen C."/>
            <person name="Montmayeur A."/>
            <person name="Murphy C."/>
            <person name="Neiman D."/>
            <person name="Pearson M."/>
            <person name="Priest M."/>
            <person name="Roberts A."/>
            <person name="Saif S."/>
            <person name="Shea T."/>
            <person name="Sisk P."/>
            <person name="Stolte C."/>
            <person name="Sykes S."/>
            <person name="Wortman J."/>
            <person name="Nusbaum C."/>
            <person name="Birren B."/>
        </authorList>
    </citation>
    <scope>NUCLEOTIDE SEQUENCE [LARGE SCALE GENOMIC DNA]</scope>
    <source>
        <strain evidence="6 7">ATCC 38327</strain>
    </source>
</reference>
<feature type="compositionally biased region" description="Polar residues" evidence="3">
    <location>
        <begin position="36"/>
        <end position="47"/>
    </location>
</feature>
<feature type="compositionally biased region" description="Polar residues" evidence="3">
    <location>
        <begin position="139"/>
        <end position="166"/>
    </location>
</feature>
<dbReference type="Gene3D" id="1.10.238.150">
    <property type="entry name" value="Formin, FH3 diaphanous domain"/>
    <property type="match status" value="1"/>
</dbReference>
<dbReference type="SMART" id="SM01140">
    <property type="entry name" value="Drf_GBD"/>
    <property type="match status" value="1"/>
</dbReference>
<dbReference type="InterPro" id="IPR014768">
    <property type="entry name" value="GBD/FH3_dom"/>
</dbReference>
<dbReference type="InterPro" id="IPR042201">
    <property type="entry name" value="FH2_Formin_sf"/>
</dbReference>
<dbReference type="GO" id="GO:0032153">
    <property type="term" value="C:cell division site"/>
    <property type="evidence" value="ECO:0007669"/>
    <property type="project" value="UniProtKB-ARBA"/>
</dbReference>
<feature type="region of interest" description="Disordered" evidence="3">
    <location>
        <begin position="1348"/>
        <end position="1404"/>
    </location>
</feature>
<dbReference type="OMA" id="GPRDPMQ"/>
<accession>A0A0L0SZN5</accession>
<feature type="region of interest" description="Disordered" evidence="3">
    <location>
        <begin position="1437"/>
        <end position="1474"/>
    </location>
</feature>
<dbReference type="InterPro" id="IPR010472">
    <property type="entry name" value="FH3_dom"/>
</dbReference>
<dbReference type="InterPro" id="IPR015425">
    <property type="entry name" value="FH2_Formin"/>
</dbReference>
<dbReference type="VEuPathDB" id="FungiDB:AMAG_12596"/>
<dbReference type="GO" id="GO:0051301">
    <property type="term" value="P:cell division"/>
    <property type="evidence" value="ECO:0007669"/>
    <property type="project" value="UniProtKB-ARBA"/>
</dbReference>
<dbReference type="EMBL" id="GG745354">
    <property type="protein sequence ID" value="KNE67880.1"/>
    <property type="molecule type" value="Genomic_DNA"/>
</dbReference>
<dbReference type="SMART" id="SM00498">
    <property type="entry name" value="FH2"/>
    <property type="match status" value="1"/>
</dbReference>
<dbReference type="Pfam" id="PF02181">
    <property type="entry name" value="FH2"/>
    <property type="match status" value="1"/>
</dbReference>
<feature type="compositionally biased region" description="Pro residues" evidence="3">
    <location>
        <begin position="839"/>
        <end position="850"/>
    </location>
</feature>
<reference evidence="7" key="2">
    <citation type="submission" date="2009-11" db="EMBL/GenBank/DDBJ databases">
        <title>The Genome Sequence of Allomyces macrogynus strain ATCC 38327.</title>
        <authorList>
            <consortium name="The Broad Institute Genome Sequencing Platform"/>
            <person name="Russ C."/>
            <person name="Cuomo C."/>
            <person name="Shea T."/>
            <person name="Young S.K."/>
            <person name="Zeng Q."/>
            <person name="Koehrsen M."/>
            <person name="Haas B."/>
            <person name="Borodovsky M."/>
            <person name="Guigo R."/>
            <person name="Alvarado L."/>
            <person name="Berlin A."/>
            <person name="Borenstein D."/>
            <person name="Chen Z."/>
            <person name="Engels R."/>
            <person name="Freedman E."/>
            <person name="Gellesch M."/>
            <person name="Goldberg J."/>
            <person name="Griggs A."/>
            <person name="Gujja S."/>
            <person name="Heiman D."/>
            <person name="Hepburn T."/>
            <person name="Howarth C."/>
            <person name="Jen D."/>
            <person name="Larson L."/>
            <person name="Lewis B."/>
            <person name="Mehta T."/>
            <person name="Park D."/>
            <person name="Pearson M."/>
            <person name="Roberts A."/>
            <person name="Saif S."/>
            <person name="Shenoy N."/>
            <person name="Sisk P."/>
            <person name="Stolte C."/>
            <person name="Sykes S."/>
            <person name="Walk T."/>
            <person name="White J."/>
            <person name="Yandava C."/>
            <person name="Burger G."/>
            <person name="Gray M.W."/>
            <person name="Holland P.W.H."/>
            <person name="King N."/>
            <person name="Lang F.B.F."/>
            <person name="Roger A.J."/>
            <person name="Ruiz-Trillo I."/>
            <person name="Lander E."/>
            <person name="Nusbaum C."/>
        </authorList>
    </citation>
    <scope>NUCLEOTIDE SEQUENCE [LARGE SCALE GENOMIC DNA]</scope>
    <source>
        <strain evidence="7">ATCC 38327</strain>
    </source>
</reference>
<dbReference type="eggNOG" id="KOG1924">
    <property type="taxonomic scope" value="Eukaryota"/>
</dbReference>
<keyword evidence="2" id="KW-0175">Coiled coil</keyword>
<dbReference type="GO" id="GO:0030036">
    <property type="term" value="P:actin cytoskeleton organization"/>
    <property type="evidence" value="ECO:0007669"/>
    <property type="project" value="InterPro"/>
</dbReference>
<evidence type="ECO:0000256" key="3">
    <source>
        <dbReference type="SAM" id="MobiDB-lite"/>
    </source>
</evidence>
<dbReference type="OrthoDB" id="1104827at2759"/>
<feature type="compositionally biased region" description="Pro residues" evidence="3">
    <location>
        <begin position="872"/>
        <end position="912"/>
    </location>
</feature>
<dbReference type="STRING" id="578462.A0A0L0SZN5"/>
<feature type="compositionally biased region" description="Low complexity" evidence="3">
    <location>
        <begin position="820"/>
        <end position="838"/>
    </location>
</feature>
<feature type="compositionally biased region" description="Polar residues" evidence="3">
    <location>
        <begin position="1350"/>
        <end position="1359"/>
    </location>
</feature>
<dbReference type="GO" id="GO:0031267">
    <property type="term" value="F:small GTPase binding"/>
    <property type="evidence" value="ECO:0007669"/>
    <property type="project" value="InterPro"/>
</dbReference>
<dbReference type="SMART" id="SM01139">
    <property type="entry name" value="Drf_FH3"/>
    <property type="match status" value="1"/>
</dbReference>
<dbReference type="GO" id="GO:0015629">
    <property type="term" value="C:actin cytoskeleton"/>
    <property type="evidence" value="ECO:0007669"/>
    <property type="project" value="UniProtKB-ARBA"/>
</dbReference>
<dbReference type="InterPro" id="IPR010473">
    <property type="entry name" value="GTPase-bd"/>
</dbReference>
<evidence type="ECO:0000256" key="2">
    <source>
        <dbReference type="SAM" id="Coils"/>
    </source>
</evidence>
<evidence type="ECO:0000256" key="1">
    <source>
        <dbReference type="ARBA" id="ARBA00037935"/>
    </source>
</evidence>
<feature type="coiled-coil region" evidence="2">
    <location>
        <begin position="633"/>
        <end position="711"/>
    </location>
</feature>
<dbReference type="Proteomes" id="UP000054350">
    <property type="component" value="Unassembled WGS sequence"/>
</dbReference>
<dbReference type="eggNOG" id="KOG1922">
    <property type="taxonomic scope" value="Eukaryota"/>
</dbReference>
<proteinExistence type="inferred from homology"/>
<feature type="region of interest" description="Disordered" evidence="3">
    <location>
        <begin position="15"/>
        <end position="190"/>
    </location>
</feature>
<feature type="compositionally biased region" description="Low complexity" evidence="3">
    <location>
        <begin position="77"/>
        <end position="89"/>
    </location>
</feature>
<dbReference type="PROSITE" id="PS51232">
    <property type="entry name" value="GBD_FH3"/>
    <property type="match status" value="1"/>
</dbReference>
<keyword evidence="7" id="KW-1185">Reference proteome</keyword>
<dbReference type="PROSITE" id="PS51444">
    <property type="entry name" value="FH2"/>
    <property type="match status" value="1"/>
</dbReference>
<feature type="region of interest" description="Disordered" evidence="3">
    <location>
        <begin position="820"/>
        <end position="916"/>
    </location>
</feature>
<evidence type="ECO:0008006" key="8">
    <source>
        <dbReference type="Google" id="ProtNLM"/>
    </source>
</evidence>
<dbReference type="PANTHER" id="PTHR47102">
    <property type="entry name" value="PROTEIN BNI1"/>
    <property type="match status" value="1"/>
</dbReference>
<dbReference type="GO" id="GO:0003779">
    <property type="term" value="F:actin binding"/>
    <property type="evidence" value="ECO:0007669"/>
    <property type="project" value="InterPro"/>
</dbReference>
<dbReference type="SUPFAM" id="SSF101447">
    <property type="entry name" value="Formin homology 2 domain (FH2 domain)"/>
    <property type="match status" value="1"/>
</dbReference>
<name>A0A0L0SZN5_ALLM3</name>
<dbReference type="GO" id="GO:0005938">
    <property type="term" value="C:cell cortex"/>
    <property type="evidence" value="ECO:0007669"/>
    <property type="project" value="UniProtKB-ARBA"/>
</dbReference>
<feature type="compositionally biased region" description="Basic and acidic residues" evidence="3">
    <location>
        <begin position="1460"/>
        <end position="1474"/>
    </location>
</feature>
<protein>
    <recommendedName>
        <fullName evidence="8">FH2 domain-containing protein</fullName>
    </recommendedName>
</protein>